<dbReference type="EMBL" id="JAEDAK010000010">
    <property type="protein sequence ID" value="MBH9578163.1"/>
    <property type="molecule type" value="Genomic_DNA"/>
</dbReference>
<gene>
    <name evidence="1" type="ORF">I7X39_14835</name>
</gene>
<dbReference type="InterPro" id="IPR027417">
    <property type="entry name" value="P-loop_NTPase"/>
</dbReference>
<evidence type="ECO:0000313" key="2">
    <source>
        <dbReference type="Proteomes" id="UP000613266"/>
    </source>
</evidence>
<name>A0A931NHU8_9BURK</name>
<reference evidence="1" key="1">
    <citation type="submission" date="2020-12" db="EMBL/GenBank/DDBJ databases">
        <title>The genome sequence of Inhella sp. 1Y17.</title>
        <authorList>
            <person name="Liu Y."/>
        </authorList>
    </citation>
    <scope>NUCLEOTIDE SEQUENCE</scope>
    <source>
        <strain evidence="1">1Y17</strain>
    </source>
</reference>
<keyword evidence="2" id="KW-1185">Reference proteome</keyword>
<comment type="caution">
    <text evidence="1">The sequence shown here is derived from an EMBL/GenBank/DDBJ whole genome shotgun (WGS) entry which is preliminary data.</text>
</comment>
<proteinExistence type="predicted"/>
<dbReference type="RefSeq" id="WP_198111934.1">
    <property type="nucleotide sequence ID" value="NZ_JAEDAK010000010.1"/>
</dbReference>
<accession>A0A931NHU8</accession>
<dbReference type="SUPFAM" id="SSF52540">
    <property type="entry name" value="P-loop containing nucleoside triphosphate hydrolases"/>
    <property type="match status" value="1"/>
</dbReference>
<dbReference type="Proteomes" id="UP000613266">
    <property type="component" value="Unassembled WGS sequence"/>
</dbReference>
<evidence type="ECO:0000313" key="1">
    <source>
        <dbReference type="EMBL" id="MBH9578163.1"/>
    </source>
</evidence>
<organism evidence="1 2">
    <name type="scientific">Inhella proteolytica</name>
    <dbReference type="NCBI Taxonomy" id="2795029"/>
    <lineage>
        <taxon>Bacteria</taxon>
        <taxon>Pseudomonadati</taxon>
        <taxon>Pseudomonadota</taxon>
        <taxon>Betaproteobacteria</taxon>
        <taxon>Burkholderiales</taxon>
        <taxon>Sphaerotilaceae</taxon>
        <taxon>Inhella</taxon>
    </lineage>
</organism>
<sequence>MKEDTERDPLTGTQVMSAVATGGGGGIFQARVGALYLANMLTGLPTAFCLHGCRVDTLRFEARYTGAHTDDIYCQISRIGTTWHQFIQCKRGLNATAGDTDFIDSLQGAWRDFLRVEGTPFVRGHDVLVIATIAPATSANQAAKRLCELSRASVDLADFLLKLESKLFDRKHRATWAAFKTVSQATLGDKYTEELVFELLQHLRVDIHDLANDTSQELSLVQALLTSGQPSDSGEAVWDGLFAYVQEHGISVGTVNRQTWPSTAKAGLQEMVSRLSSHRGLGSAAERMSERALMQLSLISAKLPNDAHIPRGDCVARVLASFDERQLAIVTGGPGAGKSAVVSELTPLLRESGPLFFFRADELEAPGLAAVQSLQGLPDPVLSLSAMLCAGRPTVVIDSMEKFLEGSNRGALEELLALVRKNKQARLCVTTRSYALNSLYLNFLSSLPHQVVDVPSLTDAEVAAAVAGSALENALYRDAGVREVLRAPYYLKLAFTYIAAQGTLPPASGNDLRRLLWKERVAPSMSPAGMATRRQAAFDEVCYQRTDRFAQFVDAPSDAEAVAALIQDSVLARDSTDRVAPAHDVLEDWSLIFRVEREVRSAERDWVALFARLGSHAGMRRALRSWTAEKSAVGDEDAYALLEAALRPDLAMPQLWRDEVAIGLLRSERVEELVAKLGSSGAFNNAALLQRLSHLLRVACKGPTALDYSQLADDPAHKEVLARIGMAAPVGKAWDVMTSLVTKTFPSLPPEAHGWVVQLAEDAIAHNAQWWEPSHRVLDVFKLAEHFCWRDNDPWYRERSLGQRFYALLCSTCGADGPRFKAYVDALIERLAKATESRDGYAEERLEYLTNFKHSREASCFQPELVRRAFRALYVETEPQKHRGFGMNGWEADMGLSGRAAHAFWPASVMQGPFRNLLLFSFAKSLVFVIELCNHAAEHFAKNRPDQVSVIEAAWSPNGRPHIHDWRLWAAYRGMSVSSDILASALMSLEERLLIDAKSQPELIKHALEFILDRGTSSFTTSVAASLMTAHPSLVTEKMLGIFKSPWFFVDDFSRCQQDPLALAIHGGHDGLDGERQKERVASKNLPHRRYHLEDLALQLQLSRLDLREAIFAILDQHKAALPANPEDARSWRIALKRMDLRELKVGKQVEGGRAVTLEIANLEPELQQASARAGERLRWMDRLSAIRLWAAAITRPDTVSDPNRADSFSSPTEVFDEFLKVREEFTDDDSAMLIGLQDELPCALIQRWPEDSSPALQWARHYLIATTAQKPDKDTWVQRGPMEGELRFRTLVMLASRSPSLPNMPTALANIVTEPVWQVRRAAANAISDVVRAQQPELAAVLTWGLAHYAESLETMISCPRGRRRDLVDGARDATVKVLLRALAIGKPGEMPVPTSLVAAKEWTIALDAARTESPGTWRVRALAALVRLMADQEGKPRVDPHDPGHVDFEARRDTGDLLACELLAQPSREGPAFELLAYCLKNAPELSERVLESTLMASMKQEYANAEAFWRVWDEAIATVLGDPSLRTRSRRSFSRFDKVLRTLLLCSVPWMNTRYDLPLLQHRPAFIAHCLRAAGDSLPALENLLRLMAGIGRTQAVPAAVPQLRDAIRSAPADLFDDENCLWDAETICRVAVHENRPALMRDVTLRRATLDVLDRLVDAGSSLAFQLRDYLASSATTPSAAID</sequence>
<protein>
    <submittedName>
        <fullName evidence="1">Uncharacterized protein</fullName>
    </submittedName>
</protein>